<proteinExistence type="predicted"/>
<dbReference type="RefSeq" id="WP_004948331.1">
    <property type="nucleotide sequence ID" value="NZ_KB849643.1"/>
</dbReference>
<dbReference type="Pfam" id="PF01464">
    <property type="entry name" value="SLT"/>
    <property type="match status" value="1"/>
</dbReference>
<dbReference type="InterPro" id="IPR023346">
    <property type="entry name" value="Lysozyme-like_dom_sf"/>
</dbReference>
<dbReference type="Gene3D" id="1.10.530.10">
    <property type="match status" value="1"/>
</dbReference>
<dbReference type="CDD" id="cd00254">
    <property type="entry name" value="LT-like"/>
    <property type="match status" value="1"/>
</dbReference>
<feature type="region of interest" description="Disordered" evidence="1">
    <location>
        <begin position="1310"/>
        <end position="1333"/>
    </location>
</feature>
<dbReference type="InterPro" id="IPR013491">
    <property type="entry name" value="Tape_meas_N"/>
</dbReference>
<feature type="domain" description="Transglycosylase SLT" evidence="2">
    <location>
        <begin position="730"/>
        <end position="822"/>
    </location>
</feature>
<evidence type="ECO:0000313" key="4">
    <source>
        <dbReference type="EMBL" id="ENV60382.1"/>
    </source>
</evidence>
<dbReference type="SUPFAM" id="SSF53955">
    <property type="entry name" value="Lysozyme-like"/>
    <property type="match status" value="1"/>
</dbReference>
<feature type="domain" description="Tape measure protein N-terminal" evidence="3">
    <location>
        <begin position="64"/>
        <end position="253"/>
    </location>
</feature>
<comment type="caution">
    <text evidence="4">The sequence shown here is derived from an EMBL/GenBank/DDBJ whole genome shotgun (WGS) entry which is preliminary data.</text>
</comment>
<evidence type="ECO:0008006" key="6">
    <source>
        <dbReference type="Google" id="ProtNLM"/>
    </source>
</evidence>
<evidence type="ECO:0000313" key="5">
    <source>
        <dbReference type="Proteomes" id="UP000018433"/>
    </source>
</evidence>
<dbReference type="NCBIfam" id="TIGR02675">
    <property type="entry name" value="tape_meas_nterm"/>
    <property type="match status" value="1"/>
</dbReference>
<evidence type="ECO:0000259" key="3">
    <source>
        <dbReference type="Pfam" id="PF20155"/>
    </source>
</evidence>
<accession>A0ABN0JXT9</accession>
<protein>
    <recommendedName>
        <fullName evidence="6">Tape measure domain-containing protein</fullName>
    </recommendedName>
</protein>
<reference evidence="4 5" key="1">
    <citation type="submission" date="2013-02" db="EMBL/GenBank/DDBJ databases">
        <title>The Genome Sequence of Acinetobacter soli NIPH 2899.</title>
        <authorList>
            <consortium name="The Broad Institute Genome Sequencing Platform"/>
            <consortium name="The Broad Institute Genome Sequencing Center for Infectious Disease"/>
            <person name="Cerqueira G."/>
            <person name="Feldgarden M."/>
            <person name="Courvalin P."/>
            <person name="Perichon B."/>
            <person name="Grillot-Courvalin C."/>
            <person name="Clermont D."/>
            <person name="Rocha E."/>
            <person name="Yoon E.-J."/>
            <person name="Nemec A."/>
            <person name="Walker B."/>
            <person name="Young S.K."/>
            <person name="Zeng Q."/>
            <person name="Gargeya S."/>
            <person name="Fitzgerald M."/>
            <person name="Haas B."/>
            <person name="Abouelleil A."/>
            <person name="Alvarado L."/>
            <person name="Arachchi H.M."/>
            <person name="Berlin A.M."/>
            <person name="Chapman S.B."/>
            <person name="Dewar J."/>
            <person name="Goldberg J."/>
            <person name="Griggs A."/>
            <person name="Gujja S."/>
            <person name="Hansen M."/>
            <person name="Howarth C."/>
            <person name="Imamovic A."/>
            <person name="Larimer J."/>
            <person name="McCowan C."/>
            <person name="Murphy C."/>
            <person name="Neiman D."/>
            <person name="Pearson M."/>
            <person name="Priest M."/>
            <person name="Roberts A."/>
            <person name="Saif S."/>
            <person name="Shea T."/>
            <person name="Sisk P."/>
            <person name="Sykes S."/>
            <person name="Wortman J."/>
            <person name="Nusbaum C."/>
            <person name="Birren B."/>
        </authorList>
    </citation>
    <scope>NUCLEOTIDE SEQUENCE [LARGE SCALE GENOMIC DNA]</scope>
    <source>
        <strain evidence="4 5">NIPH 2899</strain>
    </source>
</reference>
<dbReference type="Proteomes" id="UP000018433">
    <property type="component" value="Unassembled WGS sequence"/>
</dbReference>
<organism evidence="4 5">
    <name type="scientific">Acinetobacter soli NIPH 2899</name>
    <dbReference type="NCBI Taxonomy" id="1217677"/>
    <lineage>
        <taxon>Bacteria</taxon>
        <taxon>Pseudomonadati</taxon>
        <taxon>Pseudomonadota</taxon>
        <taxon>Gammaproteobacteria</taxon>
        <taxon>Moraxellales</taxon>
        <taxon>Moraxellaceae</taxon>
        <taxon>Acinetobacter</taxon>
    </lineage>
</organism>
<feature type="compositionally biased region" description="Polar residues" evidence="1">
    <location>
        <begin position="1311"/>
        <end position="1327"/>
    </location>
</feature>
<gene>
    <name evidence="4" type="ORF">F950_02944</name>
</gene>
<dbReference type="Pfam" id="PF20155">
    <property type="entry name" value="TMP_3"/>
    <property type="match status" value="1"/>
</dbReference>
<keyword evidence="5" id="KW-1185">Reference proteome</keyword>
<evidence type="ECO:0000256" key="1">
    <source>
        <dbReference type="SAM" id="MobiDB-lite"/>
    </source>
</evidence>
<sequence>MAASTSRLVIEISSEQAKRNAELLNRELQSIEKNGDFATKSMDAMSVATRSLAAQMTALVSVGALISKMDAYTNLQNRLKLVTNSQTELNKAMSDTFDIAQRTRQSWDAAAQVYQGFANNAKTLGLTMDQTAKLTETVSKAVAISGASAASAEAALVQFNQALSSGALRGEELASVMEQTPALARAIAEGMGITVGQLRTVAATGAITSEALVKALEKASKSVDSLFAKTDPTIGQSFTMLNNEVSKFIGEAGKASGAASLTADSVKLLAENLDLVISSLQVAGAYYVGTYIPAIYASVAAGAAKSKQLVEQTVTQYGLIQAEKAASAQEVLGLEAKLAATQATRVLLVEELKLELQRKKSQISAQGSINSELRMGLLRQQQAQINAELTATENALAAARTRATAASSASLAVGGRLLGVLGGPVGLGLTVATLAGSYLLMRDNGLEANAMLNEQSKYAQKSTEELKSLDSAHKSVAKNDLAQKFKEQNEELDRQARLFANAIGEVAQYNNQMGNGAKVSSDLYAIQAEVRSGSLSLSEALSRINQIAMITPEQRAQMVSQIEQYDKLYGTVSENAKAQKALGVEVKVSGNAAQNASSQLDGQAKSFNKVEEAARAAKSALENYRSGALADIKEMSAKTTLLMNSSLSNNQIDYLMKALKALNYDPKLTGTDEAKQLFNLALQQAKIKDTEDKLTESRKESTKQLEKQQQILQVNAKVLEASQKYNFSGLESKYGLPNGLLASVMMQESKGNTNTYNKTTGATGAFQFLSGTAKQYGVNDRTSISQAAEGAAKYFQYLLKLFGGNLEKAIRAYHAGEGNVQRGTGMGKVNDGYVKNVSGYLAGINGYSGSSKDFESFIDDQFKYAQKTLQEIDKLKADYGNADYLRQKEHEKRVADLQQHGLSDLVSKENDRYQAENNLSKLQFESQVNGWNWVGDERIRKEAEVKKAAIDATNDLTDQQKLIAKAGIDEQAKYEIDVYKRTQQAELDAFNLANTTEMAQAKQKLMYYSMDQSQRQGYSLSSEETTAYNANDQNLLDKNKSYEEDLKNRLITQQTYDKLIEDAVRVHEENKAAIQAEYSEKYKDIQFSQNQTQLSMYSSMISAAQGTWGTMTSIIKDAQGEQSNAYKAMYFAQQVMAAAQAVIYANVASTAALAPPPIGLGPVAGIPLATTLKLTGYSNAAIIMAQTLASFSTGGHVRGSGTETSDSIPAMLSDNEYVIKAKSVRSLGVDTLDYINRMGELPVKRASGGSVGDTSSYIVDRYSVIGNQSTSSQPTINVYTLPGETADVTQNSDGSLDVKIRKIIDEHVPSAMSNPSSRISKSMSQNYAIKRQR</sequence>
<dbReference type="EMBL" id="APPV01000011">
    <property type="protein sequence ID" value="ENV60382.1"/>
    <property type="molecule type" value="Genomic_DNA"/>
</dbReference>
<dbReference type="InterPro" id="IPR008258">
    <property type="entry name" value="Transglycosylase_SLT_dom_1"/>
</dbReference>
<evidence type="ECO:0000259" key="2">
    <source>
        <dbReference type="Pfam" id="PF01464"/>
    </source>
</evidence>
<name>A0ABN0JXT9_9GAMM</name>